<evidence type="ECO:0000313" key="3">
    <source>
        <dbReference type="Proteomes" id="UP000003100"/>
    </source>
</evidence>
<sequence length="182" mass="20578">MKKIWQGLCLALAAAFYLLAVSARGEMGQNENVICVKLQNYFLDVQEAEQILHSEEKLEEPFRCLFWGSLGKRQMENPTLMRNTEVSCVGIYGDGNLYDERIHTLSKEDLDGCILDEKTAVELFGTVQAVGKEITMGGRAYTVRQVLRTREREALFSAGDEQQFTWVNLSRGEDASWTAAQE</sequence>
<dbReference type="PATRIC" id="fig|476272.21.peg.3846"/>
<accession>C0CJ21</accession>
<protein>
    <submittedName>
        <fullName evidence="2">Uncharacterized protein</fullName>
    </submittedName>
</protein>
<feature type="non-terminal residue" evidence="2">
    <location>
        <position position="182"/>
    </location>
</feature>
<dbReference type="AlphaFoldDB" id="C0CJ21"/>
<evidence type="ECO:0000256" key="1">
    <source>
        <dbReference type="SAM" id="SignalP"/>
    </source>
</evidence>
<dbReference type="eggNOG" id="ENOG50328T3">
    <property type="taxonomic scope" value="Bacteria"/>
</dbReference>
<dbReference type="RefSeq" id="WP_005946370.1">
    <property type="nucleotide sequence ID" value="NZ_GG657679.1"/>
</dbReference>
<keyword evidence="1" id="KW-0732">Signal</keyword>
<gene>
    <name evidence="2" type="ORF">RUMHYD_00838</name>
</gene>
<keyword evidence="3" id="KW-1185">Reference proteome</keyword>
<name>C0CJ21_BLAHS</name>
<dbReference type="HOGENOM" id="CLU_1484955_0_0_9"/>
<comment type="caution">
    <text evidence="2">The sequence shown here is derived from an EMBL/GenBank/DDBJ whole genome shotgun (WGS) entry which is preliminary data.</text>
</comment>
<dbReference type="EMBL" id="ACBZ01000035">
    <property type="protein sequence ID" value="EEG50238.1"/>
    <property type="molecule type" value="Genomic_DNA"/>
</dbReference>
<organism evidence="2 3">
    <name type="scientific">Blautia hydrogenotrophica (strain DSM 10507 / JCM 14656 / S5a33)</name>
    <name type="common">Ruminococcus hydrogenotrophicus</name>
    <dbReference type="NCBI Taxonomy" id="476272"/>
    <lineage>
        <taxon>Bacteria</taxon>
        <taxon>Bacillati</taxon>
        <taxon>Bacillota</taxon>
        <taxon>Clostridia</taxon>
        <taxon>Lachnospirales</taxon>
        <taxon>Lachnospiraceae</taxon>
        <taxon>Blautia</taxon>
    </lineage>
</organism>
<reference evidence="2 3" key="1">
    <citation type="submission" date="2009-01" db="EMBL/GenBank/DDBJ databases">
        <authorList>
            <person name="Fulton L."/>
            <person name="Clifton S."/>
            <person name="Fulton B."/>
            <person name="Xu J."/>
            <person name="Minx P."/>
            <person name="Pepin K.H."/>
            <person name="Johnson M."/>
            <person name="Bhonagiri V."/>
            <person name="Nash W.E."/>
            <person name="Mardis E.R."/>
            <person name="Wilson R.K."/>
        </authorList>
    </citation>
    <scope>NUCLEOTIDE SEQUENCE [LARGE SCALE GENOMIC DNA]</scope>
    <source>
        <strain evidence="3">DSM 10507 / JCM 14656 / S5a33</strain>
    </source>
</reference>
<feature type="chain" id="PRO_5039527160" evidence="1">
    <location>
        <begin position="26"/>
        <end position="182"/>
    </location>
</feature>
<proteinExistence type="predicted"/>
<dbReference type="Proteomes" id="UP000003100">
    <property type="component" value="Unassembled WGS sequence"/>
</dbReference>
<evidence type="ECO:0000313" key="2">
    <source>
        <dbReference type="EMBL" id="EEG50238.1"/>
    </source>
</evidence>
<reference evidence="2 3" key="2">
    <citation type="submission" date="2009-02" db="EMBL/GenBank/DDBJ databases">
        <title>Draft genome sequence of Blautia hydrogenotrophica DSM 10507 (Ruminococcus hydrogenotrophicus DSM 10507).</title>
        <authorList>
            <person name="Sudarsanam P."/>
            <person name="Ley R."/>
            <person name="Guruge J."/>
            <person name="Turnbaugh P.J."/>
            <person name="Mahowald M."/>
            <person name="Liep D."/>
            <person name="Gordon J."/>
        </authorList>
    </citation>
    <scope>NUCLEOTIDE SEQUENCE [LARGE SCALE GENOMIC DNA]</scope>
    <source>
        <strain evidence="3">DSM 10507 / JCM 14656 / S5a33</strain>
    </source>
</reference>
<feature type="signal peptide" evidence="1">
    <location>
        <begin position="1"/>
        <end position="25"/>
    </location>
</feature>